<name>A0A6G9IEF4_9GAMM</name>
<evidence type="ECO:0000256" key="7">
    <source>
        <dbReference type="ARBA" id="ARBA00023239"/>
    </source>
</evidence>
<feature type="binding site" evidence="9">
    <location>
        <position position="221"/>
    </location>
    <ligand>
        <name>[4Fe-4S] cluster</name>
        <dbReference type="ChEBI" id="CHEBI:49883"/>
    </ligand>
</feature>
<feature type="domain" description="Dihydroxy-acid/6-phosphogluconate dehydratase N-terminal" evidence="11">
    <location>
        <begin position="65"/>
        <end position="379"/>
    </location>
</feature>
<dbReference type="GO" id="GO:0046872">
    <property type="term" value="F:metal ion binding"/>
    <property type="evidence" value="ECO:0007669"/>
    <property type="project" value="UniProtKB-KW"/>
</dbReference>
<dbReference type="NCBIfam" id="TIGR01196">
    <property type="entry name" value="edd"/>
    <property type="match status" value="1"/>
</dbReference>
<keyword evidence="8 9" id="KW-0119">Carbohydrate metabolism</keyword>
<dbReference type="FunFam" id="3.50.30.80:FF:000001">
    <property type="entry name" value="Dihydroxy-acid dehydratase"/>
    <property type="match status" value="1"/>
</dbReference>
<dbReference type="GO" id="GO:0005829">
    <property type="term" value="C:cytosol"/>
    <property type="evidence" value="ECO:0007669"/>
    <property type="project" value="TreeGrafter"/>
</dbReference>
<evidence type="ECO:0000259" key="11">
    <source>
        <dbReference type="Pfam" id="PF00920"/>
    </source>
</evidence>
<dbReference type="RefSeq" id="WP_166917503.1">
    <property type="nucleotide sequence ID" value="NZ_CP050253.1"/>
</dbReference>
<comment type="pathway">
    <text evidence="9">Carbohydrate metabolism; Entner-Doudoroff pathway.</text>
</comment>
<evidence type="ECO:0000256" key="9">
    <source>
        <dbReference type="HAMAP-Rule" id="MF_02094"/>
    </source>
</evidence>
<comment type="cofactor">
    <cofactor evidence="9">
        <name>[4Fe-4S] cluster</name>
        <dbReference type="ChEBI" id="CHEBI:49883"/>
    </cofactor>
    <text evidence="9">Binds 1 [4Fe-4S] cluster.</text>
</comment>
<comment type="function">
    <text evidence="9">Catalyzes the dehydration of 6-phospho-D-gluconate to 2-dehydro-3-deoxy-6-phospho-D-gluconate.</text>
</comment>
<dbReference type="SUPFAM" id="SSF52016">
    <property type="entry name" value="LeuD/IlvD-like"/>
    <property type="match status" value="1"/>
</dbReference>
<dbReference type="InterPro" id="IPR004786">
    <property type="entry name" value="6-phosphgluc_deHydtase"/>
</dbReference>
<keyword evidence="7 9" id="KW-0456">Lyase</keyword>
<evidence type="ECO:0000256" key="3">
    <source>
        <dbReference type="ARBA" id="ARBA00022723"/>
    </source>
</evidence>
<dbReference type="Gene3D" id="3.50.30.80">
    <property type="entry name" value="IlvD/EDD C-terminal domain-like"/>
    <property type="match status" value="1"/>
</dbReference>
<dbReference type="KEGG" id="orb:IPMB12_11215"/>
<dbReference type="FunCoup" id="A0A6G9IEF4">
    <property type="interactions" value="121"/>
</dbReference>
<sequence>MNITVQNVTKRIIERSKATRQAYLAKIEHAATKKVSRSSLPCSNLAHGFAGCCAQDKNDLKNLLKSNIGIISSYNDMLSAHQPYACYPEQIKKVLHEVGAVGQMAGGVPAMCDGVTQGEPGMDISLMSRDVIAMSVAIALSHNMFDGAMYLGVCDKIVPGLFVGALTFGHLPAIFVPSGPMPSGLPNKEKVRIRQLYSEGKATREDLLESEIASYHTAGTCTFYGTANSNEMVIELMGLHLPGAAFVPPDTQLRHELTNAAAKQITRLTEQSGNYLPVGKMVDERVIVNGLVALLSTGGSTNLTMHLVSMAKSAGIIINWDDISDLSEVVPLLCRIYPNGPTDINSFQAAGGTAVLVRELLKGGLLHEDVETVVGRGLSRYTKEPILENGKLIYRESPEKSLDDTIIASINKPFNSHGGLKVMKGNLGRAVMKTSAVSSEHQIIEAPAVIFNSQYDLDAQFKAGKLDKDCVVVVRFQGPKAIGMPELHKLITPLGVLQDRGYKVALLTDGRLSGASGKVPAAIHVTPEASIGGLLNKVQEGDLIRINGLTGEMTLLVSDQELATRKAFEFDLTPFHSGFGRELFGSLRNNLSSAEEGADSF</sequence>
<keyword evidence="5 9" id="KW-0411">Iron-sulfur</keyword>
<feature type="binding site" evidence="9">
    <location>
        <position position="154"/>
    </location>
    <ligand>
        <name>[4Fe-4S] cluster</name>
        <dbReference type="ChEBI" id="CHEBI:49883"/>
    </ligand>
</feature>
<dbReference type="InterPro" id="IPR000581">
    <property type="entry name" value="ILV_EDD_N"/>
</dbReference>
<comment type="similarity">
    <text evidence="1 9">Belongs to the IlvD/Edd family.</text>
</comment>
<evidence type="ECO:0000259" key="12">
    <source>
        <dbReference type="Pfam" id="PF24877"/>
    </source>
</evidence>
<dbReference type="Pfam" id="PF00920">
    <property type="entry name" value="ILVD_EDD_N"/>
    <property type="match status" value="1"/>
</dbReference>
<dbReference type="Pfam" id="PF24877">
    <property type="entry name" value="ILV_EDD_C"/>
    <property type="match status" value="1"/>
</dbReference>
<dbReference type="Proteomes" id="UP000501168">
    <property type="component" value="Chromosome"/>
</dbReference>
<feature type="domain" description="Dihydroxy-acid/6-phosphogluconate dehydratase C-terminal" evidence="12">
    <location>
        <begin position="406"/>
        <end position="598"/>
    </location>
</feature>
<dbReference type="GO" id="GO:0009255">
    <property type="term" value="P:Entner-Doudoroff pathway through 6-phosphogluconate"/>
    <property type="evidence" value="ECO:0007669"/>
    <property type="project" value="UniProtKB-UniRule"/>
</dbReference>
<dbReference type="SUPFAM" id="SSF143975">
    <property type="entry name" value="IlvD/EDD N-terminal domain-like"/>
    <property type="match status" value="1"/>
</dbReference>
<dbReference type="PROSITE" id="PS00887">
    <property type="entry name" value="ILVD_EDD_2"/>
    <property type="match status" value="1"/>
</dbReference>
<dbReference type="InterPro" id="IPR056740">
    <property type="entry name" value="ILV_EDD_C"/>
</dbReference>
<proteinExistence type="inferred from homology"/>
<protein>
    <recommendedName>
        <fullName evidence="9 10">Phosphogluconate dehydratase</fullName>
        <ecNumber evidence="9 10">4.2.1.12</ecNumber>
    </recommendedName>
</protein>
<keyword evidence="2 9" id="KW-0004">4Fe-4S</keyword>
<evidence type="ECO:0000256" key="1">
    <source>
        <dbReference type="ARBA" id="ARBA00006486"/>
    </source>
</evidence>
<accession>A0A6G9IEF4</accession>
<dbReference type="HAMAP" id="MF_02094">
    <property type="entry name" value="Edd"/>
    <property type="match status" value="1"/>
</dbReference>
<dbReference type="PANTHER" id="PTHR43661">
    <property type="entry name" value="D-XYLONATE DEHYDRATASE"/>
    <property type="match status" value="1"/>
</dbReference>
<evidence type="ECO:0000256" key="10">
    <source>
        <dbReference type="NCBIfam" id="TIGR01196"/>
    </source>
</evidence>
<comment type="catalytic activity">
    <reaction evidence="9">
        <text>6-phospho-D-gluconate = 2-dehydro-3-deoxy-6-phospho-D-gluconate + H2O</text>
        <dbReference type="Rhea" id="RHEA:17277"/>
        <dbReference type="ChEBI" id="CHEBI:15377"/>
        <dbReference type="ChEBI" id="CHEBI:57569"/>
        <dbReference type="ChEBI" id="CHEBI:58759"/>
        <dbReference type="EC" id="4.2.1.12"/>
    </reaction>
</comment>
<evidence type="ECO:0000256" key="5">
    <source>
        <dbReference type="ARBA" id="ARBA00023014"/>
    </source>
</evidence>
<dbReference type="PANTHER" id="PTHR43661:SF1">
    <property type="entry name" value="PHOSPHOGLUCONATE DEHYDRATASE"/>
    <property type="match status" value="1"/>
</dbReference>
<gene>
    <name evidence="9" type="primary">edd</name>
    <name evidence="13" type="ORF">IPMB12_11215</name>
</gene>
<dbReference type="GO" id="GO:0004456">
    <property type="term" value="F:phosphogluconate dehydratase activity"/>
    <property type="evidence" value="ECO:0007669"/>
    <property type="project" value="UniProtKB-UniRule"/>
</dbReference>
<evidence type="ECO:0000256" key="4">
    <source>
        <dbReference type="ARBA" id="ARBA00023004"/>
    </source>
</evidence>
<dbReference type="PROSITE" id="PS00886">
    <property type="entry name" value="ILVD_EDD_1"/>
    <property type="match status" value="1"/>
</dbReference>
<reference evidence="13 14" key="1">
    <citation type="submission" date="2020-03" db="EMBL/GenBank/DDBJ databases">
        <title>Complete genome sequence of Orbus sp. IPMB12 (BCRC 80908).</title>
        <authorList>
            <person name="Lo W.-S."/>
            <person name="Chang T.-H."/>
            <person name="Kuo C.-H."/>
        </authorList>
    </citation>
    <scope>NUCLEOTIDE SEQUENCE [LARGE SCALE GENOMIC DNA]</scope>
    <source>
        <strain evidence="13 14">IPMB12</strain>
    </source>
</reference>
<dbReference type="GO" id="GO:0019521">
    <property type="term" value="P:D-gluconate metabolic process"/>
    <property type="evidence" value="ECO:0007669"/>
    <property type="project" value="UniProtKB-KW"/>
</dbReference>
<dbReference type="InParanoid" id="A0A6G9IEF4"/>
<dbReference type="InterPro" id="IPR020558">
    <property type="entry name" value="DiOHA_6PGluconate_deHydtase_CS"/>
</dbReference>
<keyword evidence="3 9" id="KW-0479">Metal-binding</keyword>
<dbReference type="EMBL" id="CP050253">
    <property type="protein sequence ID" value="QIQ22207.1"/>
    <property type="molecule type" value="Genomic_DNA"/>
</dbReference>
<evidence type="ECO:0000256" key="2">
    <source>
        <dbReference type="ARBA" id="ARBA00022485"/>
    </source>
</evidence>
<keyword evidence="6 9" id="KW-0311">Gluconate utilization</keyword>
<dbReference type="EC" id="4.2.1.12" evidence="9 10"/>
<dbReference type="AlphaFoldDB" id="A0A6G9IEF4"/>
<dbReference type="InterPro" id="IPR042096">
    <property type="entry name" value="Dihydro-acid_dehy_C"/>
</dbReference>
<dbReference type="GO" id="GO:0051539">
    <property type="term" value="F:4 iron, 4 sulfur cluster binding"/>
    <property type="evidence" value="ECO:0007669"/>
    <property type="project" value="UniProtKB-UniRule"/>
</dbReference>
<evidence type="ECO:0000313" key="14">
    <source>
        <dbReference type="Proteomes" id="UP000501168"/>
    </source>
</evidence>
<evidence type="ECO:0000256" key="6">
    <source>
        <dbReference type="ARBA" id="ARBA00023064"/>
    </source>
</evidence>
<dbReference type="UniPathway" id="UPA00226"/>
<evidence type="ECO:0000256" key="8">
    <source>
        <dbReference type="ARBA" id="ARBA00023277"/>
    </source>
</evidence>
<keyword evidence="4 9" id="KW-0408">Iron</keyword>
<keyword evidence="14" id="KW-1185">Reference proteome</keyword>
<evidence type="ECO:0000313" key="13">
    <source>
        <dbReference type="EMBL" id="QIQ22207.1"/>
    </source>
</evidence>
<organism evidence="13 14">
    <name type="scientific">Zophobihabitans entericus</name>
    <dbReference type="NCBI Taxonomy" id="1635327"/>
    <lineage>
        <taxon>Bacteria</taxon>
        <taxon>Pseudomonadati</taxon>
        <taxon>Pseudomonadota</taxon>
        <taxon>Gammaproteobacteria</taxon>
        <taxon>Orbales</taxon>
        <taxon>Orbaceae</taxon>
        <taxon>Zophobihabitans</taxon>
    </lineage>
</organism>
<dbReference type="InterPro" id="IPR037237">
    <property type="entry name" value="IlvD/EDD_N"/>
</dbReference>